<feature type="transmembrane region" description="Helical" evidence="5">
    <location>
        <begin position="201"/>
        <end position="220"/>
    </location>
</feature>
<gene>
    <name evidence="7" type="ORF">CPEL01642_LOCUS21876</name>
</gene>
<sequence length="303" mass="33514">MLVVNKLTVHFLPAPSFVLLTQFFASWFVVKVLGLLGVITVDALEWRKLRAFFFVSVAFLACVFANMKTLQYANVETFIVFRAATPLVISIADWGFLDRELPGLRSTLCLVVLACGAAAYTLTDSHFEVHGYVWVGVWFLIFCFDQLYIKHAVDSTVVDSNWGRVFYTNLWASLIAGIMVLATEPHVLTSMQWKDWDMKTWVALSVSAVLGVGISYFAFLCRAAVSATCFTVIGNVCKVLTVLINVTIWDHHASPIGLGCLSVCLFGAGLYQQAPTRVAREADARLSASYAPVCLEEKSTLQV</sequence>
<dbReference type="AlphaFoldDB" id="A0A7S0LP39"/>
<organism evidence="7">
    <name type="scientific">Coccolithus braarudii</name>
    <dbReference type="NCBI Taxonomy" id="221442"/>
    <lineage>
        <taxon>Eukaryota</taxon>
        <taxon>Haptista</taxon>
        <taxon>Haptophyta</taxon>
        <taxon>Prymnesiophyceae</taxon>
        <taxon>Coccolithales</taxon>
        <taxon>Coccolithaceae</taxon>
        <taxon>Coccolithus</taxon>
    </lineage>
</organism>
<name>A0A7S0LP39_9EUKA</name>
<dbReference type="InterPro" id="IPR050186">
    <property type="entry name" value="TPT_transporter"/>
</dbReference>
<feature type="transmembrane region" description="Helical" evidence="5">
    <location>
        <begin position="129"/>
        <end position="149"/>
    </location>
</feature>
<proteinExistence type="predicted"/>
<protein>
    <recommendedName>
        <fullName evidence="6">Sugar phosphate transporter domain-containing protein</fullName>
    </recommendedName>
</protein>
<comment type="subcellular location">
    <subcellularLocation>
        <location evidence="1">Membrane</location>
        <topology evidence="1">Multi-pass membrane protein</topology>
    </subcellularLocation>
</comment>
<accession>A0A7S0LP39</accession>
<evidence type="ECO:0000256" key="4">
    <source>
        <dbReference type="ARBA" id="ARBA00023136"/>
    </source>
</evidence>
<evidence type="ECO:0000256" key="3">
    <source>
        <dbReference type="ARBA" id="ARBA00022989"/>
    </source>
</evidence>
<evidence type="ECO:0000313" key="7">
    <source>
        <dbReference type="EMBL" id="CAD8618495.1"/>
    </source>
</evidence>
<evidence type="ECO:0000256" key="5">
    <source>
        <dbReference type="SAM" id="Phobius"/>
    </source>
</evidence>
<keyword evidence="3 5" id="KW-1133">Transmembrane helix</keyword>
<reference evidence="7" key="1">
    <citation type="submission" date="2021-01" db="EMBL/GenBank/DDBJ databases">
        <authorList>
            <person name="Corre E."/>
            <person name="Pelletier E."/>
            <person name="Niang G."/>
            <person name="Scheremetjew M."/>
            <person name="Finn R."/>
            <person name="Kale V."/>
            <person name="Holt S."/>
            <person name="Cochrane G."/>
            <person name="Meng A."/>
            <person name="Brown T."/>
            <person name="Cohen L."/>
        </authorList>
    </citation>
    <scope>NUCLEOTIDE SEQUENCE</scope>
    <source>
        <strain evidence="7">PLY182g</strain>
    </source>
</reference>
<feature type="transmembrane region" description="Helical" evidence="5">
    <location>
        <begin position="161"/>
        <end position="181"/>
    </location>
</feature>
<feature type="transmembrane region" description="Helical" evidence="5">
    <location>
        <begin position="79"/>
        <end position="97"/>
    </location>
</feature>
<dbReference type="GO" id="GO:0016020">
    <property type="term" value="C:membrane"/>
    <property type="evidence" value="ECO:0007669"/>
    <property type="project" value="UniProtKB-SubCell"/>
</dbReference>
<feature type="domain" description="Sugar phosphate transporter" evidence="6">
    <location>
        <begin position="2"/>
        <end position="271"/>
    </location>
</feature>
<feature type="transmembrane region" description="Helical" evidence="5">
    <location>
        <begin position="254"/>
        <end position="271"/>
    </location>
</feature>
<keyword evidence="2 5" id="KW-0812">Transmembrane</keyword>
<feature type="transmembrane region" description="Helical" evidence="5">
    <location>
        <begin position="227"/>
        <end position="248"/>
    </location>
</feature>
<evidence type="ECO:0000256" key="1">
    <source>
        <dbReference type="ARBA" id="ARBA00004141"/>
    </source>
</evidence>
<dbReference type="EMBL" id="HBEY01045649">
    <property type="protein sequence ID" value="CAD8618495.1"/>
    <property type="molecule type" value="Transcribed_RNA"/>
</dbReference>
<dbReference type="Pfam" id="PF03151">
    <property type="entry name" value="TPT"/>
    <property type="match status" value="1"/>
</dbReference>
<feature type="transmembrane region" description="Helical" evidence="5">
    <location>
        <begin position="51"/>
        <end position="67"/>
    </location>
</feature>
<dbReference type="PANTHER" id="PTHR11132">
    <property type="entry name" value="SOLUTE CARRIER FAMILY 35"/>
    <property type="match status" value="1"/>
</dbReference>
<evidence type="ECO:0000259" key="6">
    <source>
        <dbReference type="Pfam" id="PF03151"/>
    </source>
</evidence>
<dbReference type="InterPro" id="IPR004853">
    <property type="entry name" value="Sugar_P_trans_dom"/>
</dbReference>
<evidence type="ECO:0000256" key="2">
    <source>
        <dbReference type="ARBA" id="ARBA00022692"/>
    </source>
</evidence>
<keyword evidence="4 5" id="KW-0472">Membrane</keyword>